<feature type="transmembrane region" description="Helical" evidence="1">
    <location>
        <begin position="236"/>
        <end position="258"/>
    </location>
</feature>
<keyword evidence="3" id="KW-1185">Reference proteome</keyword>
<protein>
    <submittedName>
        <fullName evidence="2">Multidrug efflux ABC transporter permease</fullName>
    </submittedName>
</protein>
<evidence type="ECO:0000313" key="2">
    <source>
        <dbReference type="EMBL" id="GAA3394991.1"/>
    </source>
</evidence>
<evidence type="ECO:0000256" key="1">
    <source>
        <dbReference type="SAM" id="Phobius"/>
    </source>
</evidence>
<feature type="transmembrane region" description="Helical" evidence="1">
    <location>
        <begin position="432"/>
        <end position="449"/>
    </location>
</feature>
<feature type="transmembrane region" description="Helical" evidence="1">
    <location>
        <begin position="294"/>
        <end position="316"/>
    </location>
</feature>
<feature type="transmembrane region" description="Helical" evidence="1">
    <location>
        <begin position="120"/>
        <end position="147"/>
    </location>
</feature>
<feature type="transmembrane region" description="Helical" evidence="1">
    <location>
        <begin position="73"/>
        <end position="99"/>
    </location>
</feature>
<name>A0ABP6T9L4_9ACTN</name>
<proteinExistence type="predicted"/>
<feature type="transmembrane region" description="Helical" evidence="1">
    <location>
        <begin position="391"/>
        <end position="412"/>
    </location>
</feature>
<comment type="caution">
    <text evidence="2">The sequence shown here is derived from an EMBL/GenBank/DDBJ whole genome shotgun (WGS) entry which is preliminary data.</text>
</comment>
<keyword evidence="1" id="KW-0472">Membrane</keyword>
<dbReference type="RefSeq" id="WP_345732219.1">
    <property type="nucleotide sequence ID" value="NZ_BAAAYN010000047.1"/>
</dbReference>
<feature type="transmembrane region" description="Helical" evidence="1">
    <location>
        <begin position="338"/>
        <end position="359"/>
    </location>
</feature>
<accession>A0ABP6T9L4</accession>
<feature type="transmembrane region" description="Helical" evidence="1">
    <location>
        <begin position="456"/>
        <end position="478"/>
    </location>
</feature>
<feature type="transmembrane region" description="Helical" evidence="1">
    <location>
        <begin position="192"/>
        <end position="208"/>
    </location>
</feature>
<keyword evidence="1" id="KW-1133">Transmembrane helix</keyword>
<feature type="transmembrane region" description="Helical" evidence="1">
    <location>
        <begin position="159"/>
        <end position="180"/>
    </location>
</feature>
<gene>
    <name evidence="2" type="ORF">GCM10020369_66450</name>
</gene>
<keyword evidence="1" id="KW-0812">Transmembrane</keyword>
<organism evidence="2 3">
    <name type="scientific">Cryptosporangium minutisporangium</name>
    <dbReference type="NCBI Taxonomy" id="113569"/>
    <lineage>
        <taxon>Bacteria</taxon>
        <taxon>Bacillati</taxon>
        <taxon>Actinomycetota</taxon>
        <taxon>Actinomycetes</taxon>
        <taxon>Cryptosporangiales</taxon>
        <taxon>Cryptosporangiaceae</taxon>
        <taxon>Cryptosporangium</taxon>
    </lineage>
</organism>
<evidence type="ECO:0000313" key="3">
    <source>
        <dbReference type="Proteomes" id="UP001501676"/>
    </source>
</evidence>
<sequence>MTYLRLLVRRHRLLLSAWPLLLVVLTGATVTAYQDTYATDAQRQAAAELARENAASTLMYGELPEPGTVAQMFAWEVGAITTILAAIAAVLVAVAATRATEDDGTLELVRSTGTDPRTPLRAALVVLVGVASVLAVGSATAVALVGALGGVDAVTSSGAAAFGAVLGATFLLVGTGAVVLAQVAPAAGGARALGLAAVGLAFAVRAIADSQDLRWLNWFSPLGLRATVRPFTDNRWWVLLVALLASAALARLGTALAARREYGAGLVPAPPLRTSRLHVRSSLGLAARLDRRSILIWTVGVASLGTLFSAMGSGVVEQSRDQELDGFLGSQLGTADPVAGYFAYSGTVVGLVVCAYSVLSVSRYDRDETAGRTALILTAGVRRWVPLAAQLGATALGAAIVLTATGLLGALIAPSVFTGSSVATRALGYTLGQWPAAMVMAAVAALLVGCRPRLVWLAWVPLAASGVLALLGELLGIPRAVRDAGIFQHVPDIAGPDPYYGGLALLLAVALVGVVLGLVGATRRDVVAG</sequence>
<reference evidence="3" key="1">
    <citation type="journal article" date="2019" name="Int. J. Syst. Evol. Microbiol.">
        <title>The Global Catalogue of Microorganisms (GCM) 10K type strain sequencing project: providing services to taxonomists for standard genome sequencing and annotation.</title>
        <authorList>
            <consortium name="The Broad Institute Genomics Platform"/>
            <consortium name="The Broad Institute Genome Sequencing Center for Infectious Disease"/>
            <person name="Wu L."/>
            <person name="Ma J."/>
        </authorList>
    </citation>
    <scope>NUCLEOTIDE SEQUENCE [LARGE SCALE GENOMIC DNA]</scope>
    <source>
        <strain evidence="3">JCM 9458</strain>
    </source>
</reference>
<dbReference type="EMBL" id="BAAAYN010000047">
    <property type="protein sequence ID" value="GAA3394991.1"/>
    <property type="molecule type" value="Genomic_DNA"/>
</dbReference>
<dbReference type="Proteomes" id="UP001501676">
    <property type="component" value="Unassembled WGS sequence"/>
</dbReference>
<feature type="transmembrane region" description="Helical" evidence="1">
    <location>
        <begin position="498"/>
        <end position="521"/>
    </location>
</feature>